<name>A0A9D8KJ06_9DELT</name>
<organism evidence="2 3">
    <name type="scientific">Candidatus Zymogenus saltonus</name>
    <dbReference type="NCBI Taxonomy" id="2844893"/>
    <lineage>
        <taxon>Bacteria</taxon>
        <taxon>Deltaproteobacteria</taxon>
        <taxon>Candidatus Zymogenia</taxon>
        <taxon>Candidatus Zymogeniales</taxon>
        <taxon>Candidatus Zymogenaceae</taxon>
        <taxon>Candidatus Zymogenus</taxon>
    </lineage>
</organism>
<gene>
    <name evidence="2" type="ORF">JW984_15205</name>
</gene>
<protein>
    <submittedName>
        <fullName evidence="2">Uncharacterized protein</fullName>
    </submittedName>
</protein>
<accession>A0A9D8KJ06</accession>
<dbReference type="EMBL" id="JAFGIX010000082">
    <property type="protein sequence ID" value="MBN1574543.1"/>
    <property type="molecule type" value="Genomic_DNA"/>
</dbReference>
<evidence type="ECO:0000313" key="2">
    <source>
        <dbReference type="EMBL" id="MBN1574543.1"/>
    </source>
</evidence>
<dbReference type="Proteomes" id="UP000809273">
    <property type="component" value="Unassembled WGS sequence"/>
</dbReference>
<feature type="region of interest" description="Disordered" evidence="1">
    <location>
        <begin position="132"/>
        <end position="153"/>
    </location>
</feature>
<comment type="caution">
    <text evidence="2">The sequence shown here is derived from an EMBL/GenBank/DDBJ whole genome shotgun (WGS) entry which is preliminary data.</text>
</comment>
<evidence type="ECO:0000313" key="3">
    <source>
        <dbReference type="Proteomes" id="UP000809273"/>
    </source>
</evidence>
<evidence type="ECO:0000256" key="1">
    <source>
        <dbReference type="SAM" id="MobiDB-lite"/>
    </source>
</evidence>
<sequence>MAEFGLTGKQFKVLELLINPENRNLINREIAELAGVTERYIYALRNSEKYRNFQEVLLNERRRLWKEVFAEAMPDIIRATITAATTAGKEGSPQDRKLAFDILGLISASRMEHTGKDGEPIEHNINVIYTAVPRPNEAKEEAPEEEGEEPESE</sequence>
<reference evidence="2" key="1">
    <citation type="journal article" date="2021" name="Environ. Microbiol.">
        <title>Genomic characterization of three novel Desulfobacterota classes expand the metabolic and phylogenetic diversity of the phylum.</title>
        <authorList>
            <person name="Murphy C.L."/>
            <person name="Biggerstaff J."/>
            <person name="Eichhorn A."/>
            <person name="Ewing E."/>
            <person name="Shahan R."/>
            <person name="Soriano D."/>
            <person name="Stewart S."/>
            <person name="VanMol K."/>
            <person name="Walker R."/>
            <person name="Walters P."/>
            <person name="Elshahed M.S."/>
            <person name="Youssef N.H."/>
        </authorList>
    </citation>
    <scope>NUCLEOTIDE SEQUENCE</scope>
    <source>
        <strain evidence="2">Zod_Metabat.24</strain>
    </source>
</reference>
<dbReference type="Gene3D" id="1.10.10.60">
    <property type="entry name" value="Homeodomain-like"/>
    <property type="match status" value="1"/>
</dbReference>
<proteinExistence type="predicted"/>
<feature type="compositionally biased region" description="Acidic residues" evidence="1">
    <location>
        <begin position="142"/>
        <end position="153"/>
    </location>
</feature>
<dbReference type="AlphaFoldDB" id="A0A9D8KJ06"/>
<reference evidence="2" key="2">
    <citation type="submission" date="2021-01" db="EMBL/GenBank/DDBJ databases">
        <authorList>
            <person name="Hahn C.R."/>
            <person name="Youssef N.H."/>
            <person name="Elshahed M."/>
        </authorList>
    </citation>
    <scope>NUCLEOTIDE SEQUENCE</scope>
    <source>
        <strain evidence="2">Zod_Metabat.24</strain>
    </source>
</reference>